<evidence type="ECO:0000256" key="1">
    <source>
        <dbReference type="SAM" id="MobiDB-lite"/>
    </source>
</evidence>
<protein>
    <submittedName>
        <fullName evidence="2">Uncharacterized protein</fullName>
    </submittedName>
</protein>
<name>A0ABX5XLS2_9BACT</name>
<reference evidence="2 3" key="1">
    <citation type="submission" date="2019-02" db="EMBL/GenBank/DDBJ databases">
        <title>Deep-cultivation of Planctomycetes and their phenomic and genomic characterization uncovers novel biology.</title>
        <authorList>
            <person name="Wiegand S."/>
            <person name="Jogler M."/>
            <person name="Boedeker C."/>
            <person name="Pinto D."/>
            <person name="Vollmers J."/>
            <person name="Rivas-Marin E."/>
            <person name="Kohn T."/>
            <person name="Peeters S.H."/>
            <person name="Heuer A."/>
            <person name="Rast P."/>
            <person name="Oberbeckmann S."/>
            <person name="Bunk B."/>
            <person name="Jeske O."/>
            <person name="Meyerdierks A."/>
            <person name="Storesund J.E."/>
            <person name="Kallscheuer N."/>
            <person name="Luecker S."/>
            <person name="Lage O.M."/>
            <person name="Pohl T."/>
            <person name="Merkel B.J."/>
            <person name="Hornburger P."/>
            <person name="Mueller R.-W."/>
            <person name="Bruemmer F."/>
            <person name="Labrenz M."/>
            <person name="Spormann A.M."/>
            <person name="Op den Camp H."/>
            <person name="Overmann J."/>
            <person name="Amann R."/>
            <person name="Jetten M.S.M."/>
            <person name="Mascher T."/>
            <person name="Medema M.H."/>
            <person name="Devos D.P."/>
            <person name="Kaster A.-K."/>
            <person name="Ovreas L."/>
            <person name="Rohde M."/>
            <person name="Galperin M.Y."/>
            <person name="Jogler C."/>
        </authorList>
    </citation>
    <scope>NUCLEOTIDE SEQUENCE [LARGE SCALE GENOMIC DNA]</scope>
    <source>
        <strain evidence="2 3">TBK1r</strain>
    </source>
</reference>
<evidence type="ECO:0000313" key="3">
    <source>
        <dbReference type="Proteomes" id="UP000318081"/>
    </source>
</evidence>
<proteinExistence type="predicted"/>
<evidence type="ECO:0000313" key="2">
    <source>
        <dbReference type="EMBL" id="QDV81586.1"/>
    </source>
</evidence>
<accession>A0ABX5XLS2</accession>
<dbReference type="EMBL" id="CP036432">
    <property type="protein sequence ID" value="QDV81586.1"/>
    <property type="molecule type" value="Genomic_DNA"/>
</dbReference>
<organism evidence="2 3">
    <name type="scientific">Stieleria magnilauensis</name>
    <dbReference type="NCBI Taxonomy" id="2527963"/>
    <lineage>
        <taxon>Bacteria</taxon>
        <taxon>Pseudomonadati</taxon>
        <taxon>Planctomycetota</taxon>
        <taxon>Planctomycetia</taxon>
        <taxon>Pirellulales</taxon>
        <taxon>Pirellulaceae</taxon>
        <taxon>Stieleria</taxon>
    </lineage>
</organism>
<sequence>MTEGDYAITESPRRCEMHRRRHNLADVHAGVETETNLQSTGVGHRSTR</sequence>
<dbReference type="Proteomes" id="UP000318081">
    <property type="component" value="Chromosome"/>
</dbReference>
<feature type="region of interest" description="Disordered" evidence="1">
    <location>
        <begin position="26"/>
        <end position="48"/>
    </location>
</feature>
<keyword evidence="3" id="KW-1185">Reference proteome</keyword>
<gene>
    <name evidence="2" type="ORF">TBK1r_05050</name>
</gene>